<name>A0A507DPP4_9FUNG</name>
<dbReference type="SMART" id="SM00343">
    <property type="entry name" value="ZnF_C2HC"/>
    <property type="match status" value="1"/>
</dbReference>
<dbReference type="GO" id="GO:0003676">
    <property type="term" value="F:nucleic acid binding"/>
    <property type="evidence" value="ECO:0007669"/>
    <property type="project" value="InterPro"/>
</dbReference>
<dbReference type="InterPro" id="IPR001878">
    <property type="entry name" value="Znf_CCHC"/>
</dbReference>
<dbReference type="Gene3D" id="4.10.60.10">
    <property type="entry name" value="Zinc finger, CCHC-type"/>
    <property type="match status" value="1"/>
</dbReference>
<dbReference type="InterPro" id="IPR036875">
    <property type="entry name" value="Znf_CCHC_sf"/>
</dbReference>
<keyword evidence="1" id="KW-0862">Zinc</keyword>
<dbReference type="GO" id="GO:0008270">
    <property type="term" value="F:zinc ion binding"/>
    <property type="evidence" value="ECO:0007669"/>
    <property type="project" value="UniProtKB-KW"/>
</dbReference>
<dbReference type="STRING" id="109895.A0A507DPP4"/>
<keyword evidence="4" id="KW-1185">Reference proteome</keyword>
<evidence type="ECO:0000256" key="1">
    <source>
        <dbReference type="PROSITE-ProRule" id="PRU00047"/>
    </source>
</evidence>
<keyword evidence="1" id="KW-0863">Zinc-finger</keyword>
<keyword evidence="1" id="KW-0479">Metal-binding</keyword>
<dbReference type="EMBL" id="QEAQ01000297">
    <property type="protein sequence ID" value="TPX52860.1"/>
    <property type="molecule type" value="Genomic_DNA"/>
</dbReference>
<dbReference type="SUPFAM" id="SSF57756">
    <property type="entry name" value="Retrovirus zinc finger-like domains"/>
    <property type="match status" value="1"/>
</dbReference>
<evidence type="ECO:0000313" key="4">
    <source>
        <dbReference type="Proteomes" id="UP000318582"/>
    </source>
</evidence>
<protein>
    <recommendedName>
        <fullName evidence="2">CCHC-type domain-containing protein</fullName>
    </recommendedName>
</protein>
<accession>A0A507DPP4</accession>
<sequence>MSSDNYTGRLTIDKFTGENFHLWKFKMQALLKAKSLWSPIKQTLPLDTCDQHACRKEGRATHACAESCNCCLGLEKAERVVMEDGDGMLEHINIAKMMAEQLKAIGAKSRANDLTLEFLTARLLHEETRCSEGQDGSGKDGRAFNGRSRIGNTTMKKAEGPCFYCGKEGHFKKECRKRLAAELQSSEANQAFGHEAFAFSATSSRRGHWIIKSGVTAHDQQQSLVEQLATSQQC</sequence>
<dbReference type="Pfam" id="PF00098">
    <property type="entry name" value="zf-CCHC"/>
    <property type="match status" value="1"/>
</dbReference>
<dbReference type="AlphaFoldDB" id="A0A507DPP4"/>
<gene>
    <name evidence="3" type="ORF">PhCBS80983_g06434</name>
</gene>
<feature type="domain" description="CCHC-type" evidence="2">
    <location>
        <begin position="162"/>
        <end position="177"/>
    </location>
</feature>
<proteinExistence type="predicted"/>
<evidence type="ECO:0000259" key="2">
    <source>
        <dbReference type="PROSITE" id="PS50158"/>
    </source>
</evidence>
<reference evidence="3 4" key="1">
    <citation type="journal article" date="2019" name="Sci. Rep.">
        <title>Comparative genomics of chytrid fungi reveal insights into the obligate biotrophic and pathogenic lifestyle of Synchytrium endobioticum.</title>
        <authorList>
            <person name="van de Vossenberg B.T.L.H."/>
            <person name="Warris S."/>
            <person name="Nguyen H.D.T."/>
            <person name="van Gent-Pelzer M.P.E."/>
            <person name="Joly D.L."/>
            <person name="van de Geest H.C."/>
            <person name="Bonants P.J.M."/>
            <person name="Smith D.S."/>
            <person name="Levesque C.A."/>
            <person name="van der Lee T.A.J."/>
        </authorList>
    </citation>
    <scope>NUCLEOTIDE SEQUENCE [LARGE SCALE GENOMIC DNA]</scope>
    <source>
        <strain evidence="3 4">CBS 809.83</strain>
    </source>
</reference>
<comment type="caution">
    <text evidence="3">The sequence shown here is derived from an EMBL/GenBank/DDBJ whole genome shotgun (WGS) entry which is preliminary data.</text>
</comment>
<organism evidence="3 4">
    <name type="scientific">Powellomyces hirtus</name>
    <dbReference type="NCBI Taxonomy" id="109895"/>
    <lineage>
        <taxon>Eukaryota</taxon>
        <taxon>Fungi</taxon>
        <taxon>Fungi incertae sedis</taxon>
        <taxon>Chytridiomycota</taxon>
        <taxon>Chytridiomycota incertae sedis</taxon>
        <taxon>Chytridiomycetes</taxon>
        <taxon>Spizellomycetales</taxon>
        <taxon>Powellomycetaceae</taxon>
        <taxon>Powellomyces</taxon>
    </lineage>
</organism>
<dbReference type="PROSITE" id="PS50158">
    <property type="entry name" value="ZF_CCHC"/>
    <property type="match status" value="1"/>
</dbReference>
<evidence type="ECO:0000313" key="3">
    <source>
        <dbReference type="EMBL" id="TPX52860.1"/>
    </source>
</evidence>
<dbReference type="Proteomes" id="UP000318582">
    <property type="component" value="Unassembled WGS sequence"/>
</dbReference>